<dbReference type="AlphaFoldDB" id="A0AB38TML0"/>
<proteinExistence type="predicted"/>
<accession>A0AB38TML0</accession>
<gene>
    <name evidence="2" type="ORF">NYZ96_11395</name>
</gene>
<sequence>MAGDWIKMRSDLFTHPKVVRISSALQADRLKTVGGLMSVWCLFDAHSEDGRLEGYTFETVDELIGWQGFSRAMNSVGWLDEDSEGLVLPEFGTHNGQSAKKRAQDTDRKRAGRLSASEADKSGTREEKRREEKKEEEKPKTQRAPRFDAQAHLVSRGVDPQVAEDWLKLRKGKRLVSTPTALDGVESQAGKADMTLDSVIRICCARGWAGFDASWLVAKDSRQAPANPNRQEALEARNNEIAQRWAERSGGTE</sequence>
<evidence type="ECO:0000256" key="1">
    <source>
        <dbReference type="SAM" id="MobiDB-lite"/>
    </source>
</evidence>
<dbReference type="Proteomes" id="UP001059745">
    <property type="component" value="Chromosome 1"/>
</dbReference>
<feature type="region of interest" description="Disordered" evidence="1">
    <location>
        <begin position="222"/>
        <end position="253"/>
    </location>
</feature>
<dbReference type="EMBL" id="CP104214">
    <property type="protein sequence ID" value="UWX68842.1"/>
    <property type="molecule type" value="Genomic_DNA"/>
</dbReference>
<evidence type="ECO:0000313" key="3">
    <source>
        <dbReference type="Proteomes" id="UP001059745"/>
    </source>
</evidence>
<organism evidence="2 3">
    <name type="scientific">Burkholderia gladioli</name>
    <name type="common">Pseudomonas marginata</name>
    <name type="synonym">Phytomonas marginata</name>
    <dbReference type="NCBI Taxonomy" id="28095"/>
    <lineage>
        <taxon>Bacteria</taxon>
        <taxon>Pseudomonadati</taxon>
        <taxon>Pseudomonadota</taxon>
        <taxon>Betaproteobacteria</taxon>
        <taxon>Burkholderiales</taxon>
        <taxon>Burkholderiaceae</taxon>
        <taxon>Burkholderia</taxon>
    </lineage>
</organism>
<feature type="compositionally biased region" description="Basic and acidic residues" evidence="1">
    <location>
        <begin position="118"/>
        <end position="140"/>
    </location>
</feature>
<feature type="region of interest" description="Disordered" evidence="1">
    <location>
        <begin position="89"/>
        <end position="146"/>
    </location>
</feature>
<reference evidence="2" key="1">
    <citation type="submission" date="2022-09" db="EMBL/GenBank/DDBJ databases">
        <title>Genomic of Burkholderia gladioli.</title>
        <authorList>
            <person name="Wu H."/>
        </authorList>
    </citation>
    <scope>NUCLEOTIDE SEQUENCE</scope>
    <source>
        <strain evidence="2">ZN-S4</strain>
    </source>
</reference>
<name>A0AB38TML0_BURGA</name>
<dbReference type="RefSeq" id="WP_260531203.1">
    <property type="nucleotide sequence ID" value="NZ_CP104214.1"/>
</dbReference>
<evidence type="ECO:0000313" key="2">
    <source>
        <dbReference type="EMBL" id="UWX68842.1"/>
    </source>
</evidence>
<protein>
    <submittedName>
        <fullName evidence="2">Uncharacterized protein</fullName>
    </submittedName>
</protein>